<dbReference type="EMBL" id="GGMR01018104">
    <property type="protein sequence ID" value="MBY30723.1"/>
    <property type="molecule type" value="Transcribed_RNA"/>
</dbReference>
<accession>A0A2S2PMT7</accession>
<sequence length="159" mass="18472">MITDRDLFGDIARAFIILLCCASRFSLVPPSLPPADKLRACTRVTVGNGKRGRQIPKRIGKKNTKFVCRKTRRVHARAVFELRRNRSLEVTDYTNYKVTLKFEKNLLFPLIGISKGCSERTSVDRSIYEFHYLNTHKKFYSRDRFILKISSKSIKLNNN</sequence>
<protein>
    <submittedName>
        <fullName evidence="1">Uncharacterized protein</fullName>
    </submittedName>
</protein>
<evidence type="ECO:0000313" key="1">
    <source>
        <dbReference type="EMBL" id="MBY30723.1"/>
    </source>
</evidence>
<proteinExistence type="predicted"/>
<reference evidence="1" key="1">
    <citation type="submission" date="2018-04" db="EMBL/GenBank/DDBJ databases">
        <title>Transcriptome of Schizaphis graminum biotype I.</title>
        <authorList>
            <person name="Scully E.D."/>
            <person name="Geib S.M."/>
            <person name="Palmer N.A."/>
            <person name="Koch K."/>
            <person name="Bradshaw J."/>
            <person name="Heng-Moss T."/>
            <person name="Sarath G."/>
        </authorList>
    </citation>
    <scope>NUCLEOTIDE SEQUENCE</scope>
</reference>
<gene>
    <name evidence="1" type="ORF">g.109760</name>
</gene>
<dbReference type="AlphaFoldDB" id="A0A2S2PMT7"/>
<name>A0A2S2PMT7_SCHGA</name>
<organism evidence="1">
    <name type="scientific">Schizaphis graminum</name>
    <name type="common">Green bug aphid</name>
    <dbReference type="NCBI Taxonomy" id="13262"/>
    <lineage>
        <taxon>Eukaryota</taxon>
        <taxon>Metazoa</taxon>
        <taxon>Ecdysozoa</taxon>
        <taxon>Arthropoda</taxon>
        <taxon>Hexapoda</taxon>
        <taxon>Insecta</taxon>
        <taxon>Pterygota</taxon>
        <taxon>Neoptera</taxon>
        <taxon>Paraneoptera</taxon>
        <taxon>Hemiptera</taxon>
        <taxon>Sternorrhyncha</taxon>
        <taxon>Aphidomorpha</taxon>
        <taxon>Aphidoidea</taxon>
        <taxon>Aphididae</taxon>
        <taxon>Aphidini</taxon>
        <taxon>Schizaphis</taxon>
    </lineage>
</organism>